<dbReference type="InterPro" id="IPR001750">
    <property type="entry name" value="ND/Mrp_TM"/>
</dbReference>
<feature type="transmembrane region" description="Helical" evidence="10">
    <location>
        <begin position="683"/>
        <end position="701"/>
    </location>
</feature>
<evidence type="ECO:0000259" key="13">
    <source>
        <dbReference type="Pfam" id="PF13244"/>
    </source>
</evidence>
<keyword evidence="4" id="KW-1003">Cell membrane</keyword>
<evidence type="ECO:0000313" key="15">
    <source>
        <dbReference type="EMBL" id="RAI00922.1"/>
    </source>
</evidence>
<dbReference type="InterPro" id="IPR001516">
    <property type="entry name" value="Proton_antipo_N"/>
</dbReference>
<keyword evidence="5 9" id="KW-0812">Transmembrane</keyword>
<feature type="transmembrane region" description="Helical" evidence="10">
    <location>
        <begin position="77"/>
        <end position="100"/>
    </location>
</feature>
<evidence type="ECO:0000256" key="9">
    <source>
        <dbReference type="RuleBase" id="RU000320"/>
    </source>
</evidence>
<evidence type="ECO:0000256" key="10">
    <source>
        <dbReference type="SAM" id="Phobius"/>
    </source>
</evidence>
<keyword evidence="7" id="KW-0406">Ion transport</keyword>
<feature type="transmembrane region" description="Helical" evidence="10">
    <location>
        <begin position="320"/>
        <end position="344"/>
    </location>
</feature>
<keyword evidence="6 10" id="KW-1133">Transmembrane helix</keyword>
<name>A0A8B2NQH4_9HYPH</name>
<feature type="transmembrane region" description="Helical" evidence="10">
    <location>
        <begin position="404"/>
        <end position="425"/>
    </location>
</feature>
<evidence type="ECO:0000256" key="7">
    <source>
        <dbReference type="ARBA" id="ARBA00023065"/>
    </source>
</evidence>
<keyword evidence="2" id="KW-0813">Transport</keyword>
<feature type="transmembrane region" description="Helical" evidence="10">
    <location>
        <begin position="238"/>
        <end position="259"/>
    </location>
</feature>
<evidence type="ECO:0000256" key="8">
    <source>
        <dbReference type="ARBA" id="ARBA00023136"/>
    </source>
</evidence>
<feature type="transmembrane region" description="Helical" evidence="10">
    <location>
        <begin position="265"/>
        <end position="289"/>
    </location>
</feature>
<evidence type="ECO:0000259" key="14">
    <source>
        <dbReference type="Pfam" id="PF20501"/>
    </source>
</evidence>
<keyword evidence="16" id="KW-1185">Reference proteome</keyword>
<feature type="transmembrane region" description="Helical" evidence="10">
    <location>
        <begin position="739"/>
        <end position="757"/>
    </location>
</feature>
<feature type="transmembrane region" description="Helical" evidence="10">
    <location>
        <begin position="596"/>
        <end position="614"/>
    </location>
</feature>
<protein>
    <submittedName>
        <fullName evidence="15">Putative monovalent cation/H+ antiporter subunit A</fullName>
    </submittedName>
</protein>
<evidence type="ECO:0000259" key="11">
    <source>
        <dbReference type="Pfam" id="PF00361"/>
    </source>
</evidence>
<feature type="transmembrane region" description="Helical" evidence="10">
    <location>
        <begin position="563"/>
        <end position="581"/>
    </location>
</feature>
<gene>
    <name evidence="15" type="ORF">DLJ53_16985</name>
</gene>
<keyword evidence="8 10" id="KW-0472">Membrane</keyword>
<dbReference type="AlphaFoldDB" id="A0A8B2NQH4"/>
<accession>A0A8B2NQH4</accession>
<dbReference type="PRINTS" id="PR01435">
    <property type="entry name" value="NPOXDRDTASE5"/>
</dbReference>
<dbReference type="InterPro" id="IPR050616">
    <property type="entry name" value="CPA3_Na-H_Antiporter_A"/>
</dbReference>
<dbReference type="PRINTS" id="PR01434">
    <property type="entry name" value="NADHDHGNASE5"/>
</dbReference>
<feature type="transmembrane region" description="Helical" evidence="10">
    <location>
        <begin position="159"/>
        <end position="181"/>
    </location>
</feature>
<evidence type="ECO:0000256" key="4">
    <source>
        <dbReference type="ARBA" id="ARBA00022475"/>
    </source>
</evidence>
<dbReference type="Pfam" id="PF13244">
    <property type="entry name" value="MbhD"/>
    <property type="match status" value="1"/>
</dbReference>
<evidence type="ECO:0000256" key="1">
    <source>
        <dbReference type="ARBA" id="ARBA00004651"/>
    </source>
</evidence>
<organism evidence="15 16">
    <name type="scientific">Acuticoccus sediminis</name>
    <dbReference type="NCBI Taxonomy" id="2184697"/>
    <lineage>
        <taxon>Bacteria</taxon>
        <taxon>Pseudomonadati</taxon>
        <taxon>Pseudomonadota</taxon>
        <taxon>Alphaproteobacteria</taxon>
        <taxon>Hyphomicrobiales</taxon>
        <taxon>Amorphaceae</taxon>
        <taxon>Acuticoccus</taxon>
    </lineage>
</organism>
<dbReference type="Pfam" id="PF00361">
    <property type="entry name" value="Proton_antipo_M"/>
    <property type="match status" value="1"/>
</dbReference>
<reference evidence="15 16" key="1">
    <citation type="submission" date="2018-05" db="EMBL/GenBank/DDBJ databases">
        <title>Acuticoccus sediminis sp. nov., isolated from deep-sea sediment of Indian Ocean.</title>
        <authorList>
            <person name="Liu X."/>
            <person name="Lai Q."/>
            <person name="Du Y."/>
            <person name="Sun F."/>
            <person name="Zhang X."/>
            <person name="Wang S."/>
            <person name="Shao Z."/>
        </authorList>
    </citation>
    <scope>NUCLEOTIDE SEQUENCE [LARGE SCALE GENOMIC DNA]</scope>
    <source>
        <strain evidence="15 16">PTG4-2</strain>
    </source>
</reference>
<evidence type="ECO:0000256" key="5">
    <source>
        <dbReference type="ARBA" id="ARBA00022692"/>
    </source>
</evidence>
<evidence type="ECO:0000256" key="6">
    <source>
        <dbReference type="ARBA" id="ARBA00022989"/>
    </source>
</evidence>
<feature type="transmembrane region" description="Helical" evidence="10">
    <location>
        <begin position="365"/>
        <end position="384"/>
    </location>
</feature>
<feature type="transmembrane region" description="Helical" evidence="10">
    <location>
        <begin position="107"/>
        <end position="124"/>
    </location>
</feature>
<dbReference type="OrthoDB" id="9811798at2"/>
<dbReference type="PANTHER" id="PTHR43373">
    <property type="entry name" value="NA(+)/H(+) ANTIPORTER SUBUNIT"/>
    <property type="match status" value="1"/>
</dbReference>
<dbReference type="GO" id="GO:0005886">
    <property type="term" value="C:plasma membrane"/>
    <property type="evidence" value="ECO:0007669"/>
    <property type="project" value="UniProtKB-SubCell"/>
</dbReference>
<evidence type="ECO:0000313" key="16">
    <source>
        <dbReference type="Proteomes" id="UP000249590"/>
    </source>
</evidence>
<proteinExistence type="predicted"/>
<feature type="transmembrane region" description="Helical" evidence="10">
    <location>
        <begin position="619"/>
        <end position="639"/>
    </location>
</feature>
<feature type="transmembrane region" description="Helical" evidence="10">
    <location>
        <begin position="296"/>
        <end position="314"/>
    </location>
</feature>
<evidence type="ECO:0000256" key="3">
    <source>
        <dbReference type="ARBA" id="ARBA00022449"/>
    </source>
</evidence>
<dbReference type="EMBL" id="QHHQ01000003">
    <property type="protein sequence ID" value="RAI00922.1"/>
    <property type="molecule type" value="Genomic_DNA"/>
</dbReference>
<feature type="transmembrane region" description="Helical" evidence="10">
    <location>
        <begin position="645"/>
        <end position="662"/>
    </location>
</feature>
<feature type="domain" description="MrpA C-terminal/MbhE" evidence="14">
    <location>
        <begin position="679"/>
        <end position="758"/>
    </location>
</feature>
<dbReference type="PANTHER" id="PTHR43373:SF1">
    <property type="entry name" value="NA(+)_H(+) ANTIPORTER SUBUNIT A"/>
    <property type="match status" value="1"/>
</dbReference>
<keyword evidence="3" id="KW-0050">Antiport</keyword>
<feature type="transmembrane region" description="Helical" evidence="10">
    <location>
        <begin position="494"/>
        <end position="515"/>
    </location>
</feature>
<feature type="transmembrane region" description="Helical" evidence="10">
    <location>
        <begin position="445"/>
        <end position="463"/>
    </location>
</feature>
<comment type="caution">
    <text evidence="15">The sequence shown here is derived from an EMBL/GenBank/DDBJ whole genome shotgun (WGS) entry which is preliminary data.</text>
</comment>
<dbReference type="InterPro" id="IPR025383">
    <property type="entry name" value="MrpA_C/MbhD"/>
</dbReference>
<dbReference type="RefSeq" id="WP_111347403.1">
    <property type="nucleotide sequence ID" value="NZ_JAIWKD010000004.1"/>
</dbReference>
<sequence>MLWLALAPFAAAALAPPLVHKLGAKAGWILAVVPAALFLGYASMVPLVAHGETLRAGVDWAPSLGIRYAQMIDGLSLTFALLVTGIGTFIVIYAGGYLAGHHHQGRFLAFMLLFMGSMLGLVVADDLISLFVFYELTSITSFLLIGFDHTREPARRAAVQALVVTGGGGLALLAGLVLIRLVTGETSVSGLLATPDVLREAPAYTAIFVLVCLGAFTKSAQVPFHSWLPNAMEAPTPVSAYLHSATMVKAGVFVLMRFAPVLGDTALWGTVLPIFGGATFLTGVILGVRQTDLKQILAYTTVASLGLLVMLTGMGSEHAIAGAVAYLIAHALFKGGLFMVAGCIDHETGTRDIDILGGLAGKMPLTFVAALLGCLSMAGLPPLIGFVAKEVMYDGLWELGGVSIATIVAVAGNALMFCIAGMVLLPFFKRAGAMPKKPHEGPASLWLGPMVLGLTALAAALALDGAVEYFVAPMTSAVSGHAAELHLHLWPTGLYPPVILTLVTIGSGLVLLLLYKVLRAAVAGLLDVIGWGPDRGFDQLLGALVRCAYSVTLLIQPGVMQRYVTATFVILAVVLLAPLLIDGLPAFTWPTNLSEPHYFVVLGSAVAGLWIVIIAKKRLVAIVSLGVQGVMVALIFMLYGAPDLSFTQFMVETLSVIILALVMTRLDLEATDHRTIGHKTKDAVISIACGLGFAVLLYGVVQQPLDMRLSDFYLKYAYDVAHGRNVVNVILVDFRALDTLGEIAVVMSAGLAILALLRLGPLANREPAPPGGGSRPSNASEVSA</sequence>
<dbReference type="InterPro" id="IPR046806">
    <property type="entry name" value="MrpA_C/MbhE"/>
</dbReference>
<feature type="transmembrane region" description="Helical" evidence="10">
    <location>
        <begin position="130"/>
        <end position="147"/>
    </location>
</feature>
<feature type="transmembrane region" description="Helical" evidence="10">
    <location>
        <begin position="201"/>
        <end position="217"/>
    </location>
</feature>
<comment type="subcellular location">
    <subcellularLocation>
        <location evidence="1">Cell membrane</location>
        <topology evidence="1">Multi-pass membrane protein</topology>
    </subcellularLocation>
    <subcellularLocation>
        <location evidence="9">Membrane</location>
        <topology evidence="9">Multi-pass membrane protein</topology>
    </subcellularLocation>
</comment>
<evidence type="ECO:0000256" key="2">
    <source>
        <dbReference type="ARBA" id="ARBA00022448"/>
    </source>
</evidence>
<dbReference type="GO" id="GO:0015297">
    <property type="term" value="F:antiporter activity"/>
    <property type="evidence" value="ECO:0007669"/>
    <property type="project" value="UniProtKB-KW"/>
</dbReference>
<feature type="domain" description="NADH:quinone oxidoreductase/Mrp antiporter transmembrane" evidence="11">
    <location>
        <begin position="124"/>
        <end position="409"/>
    </location>
</feature>
<evidence type="ECO:0000259" key="12">
    <source>
        <dbReference type="Pfam" id="PF00662"/>
    </source>
</evidence>
<feature type="domain" description="NADH-Ubiquinone oxidoreductase (complex I) chain 5 N-terminal" evidence="12">
    <location>
        <begin position="63"/>
        <end position="107"/>
    </location>
</feature>
<dbReference type="Proteomes" id="UP000249590">
    <property type="component" value="Unassembled WGS sequence"/>
</dbReference>
<dbReference type="NCBIfam" id="NF009287">
    <property type="entry name" value="PRK12647.1"/>
    <property type="match status" value="1"/>
</dbReference>
<dbReference type="Pfam" id="PF20501">
    <property type="entry name" value="MbhE"/>
    <property type="match status" value="1"/>
</dbReference>
<dbReference type="GO" id="GO:0006811">
    <property type="term" value="P:monoatomic ion transport"/>
    <property type="evidence" value="ECO:0007669"/>
    <property type="project" value="UniProtKB-KW"/>
</dbReference>
<feature type="domain" description="MrpA C-terminal/MbhD" evidence="13">
    <location>
        <begin position="605"/>
        <end position="666"/>
    </location>
</feature>
<dbReference type="Pfam" id="PF00662">
    <property type="entry name" value="Proton_antipo_N"/>
    <property type="match status" value="1"/>
</dbReference>